<dbReference type="Proteomes" id="UP001151760">
    <property type="component" value="Unassembled WGS sequence"/>
</dbReference>
<feature type="compositionally biased region" description="Low complexity" evidence="1">
    <location>
        <begin position="249"/>
        <end position="261"/>
    </location>
</feature>
<protein>
    <submittedName>
        <fullName evidence="3">RNA-directed DNA polymerase, eukaryota, reverse transcriptase zinc-binding domain protein</fullName>
    </submittedName>
</protein>
<feature type="domain" description="DUF4283" evidence="2">
    <location>
        <begin position="105"/>
        <end position="156"/>
    </location>
</feature>
<dbReference type="GO" id="GO:0003964">
    <property type="term" value="F:RNA-directed DNA polymerase activity"/>
    <property type="evidence" value="ECO:0007669"/>
    <property type="project" value="UniProtKB-KW"/>
</dbReference>
<accession>A0ABQ5GIP5</accession>
<dbReference type="Pfam" id="PF14111">
    <property type="entry name" value="DUF4283"/>
    <property type="match status" value="1"/>
</dbReference>
<proteinExistence type="predicted"/>
<gene>
    <name evidence="3" type="ORF">Tco_1042285</name>
</gene>
<reference evidence="3" key="1">
    <citation type="journal article" date="2022" name="Int. J. Mol. Sci.">
        <title>Draft Genome of Tanacetum Coccineum: Genomic Comparison of Closely Related Tanacetum-Family Plants.</title>
        <authorList>
            <person name="Yamashiro T."/>
            <person name="Shiraishi A."/>
            <person name="Nakayama K."/>
            <person name="Satake H."/>
        </authorList>
    </citation>
    <scope>NUCLEOTIDE SEQUENCE</scope>
</reference>
<keyword evidence="3" id="KW-0695">RNA-directed DNA polymerase</keyword>
<sequence>MEIVNEFPTIVESLCRDETVSDKKYGNTTPKIPMEINESDITNNANSQNGNNNKPVDNKLDNDGFKMKTYATKVDNKLKLIPTGINNGREVVMFDDEILQEGIKKWQLTLCGHFVGYRMSYAELRDEEGMDHVLESGPWMVNNKPLFIQRWNTNVIMDKKEPKTLPLWVKLYSVPIEAWTVNGISVIASSLGKPLIMDKTTTRMCNEGGLSKFVEVEYSWKPPVCSICKVFGHQDNKCGKAQREDNDSNGGKAQGNNGKGNLESTFGGKRHNNFNGQRGQRRDGNGWKMGEQINRNVRGIRKNKKQTWVEYRPVQRETSKENTSTSDGMLNR</sequence>
<evidence type="ECO:0000313" key="4">
    <source>
        <dbReference type="Proteomes" id="UP001151760"/>
    </source>
</evidence>
<evidence type="ECO:0000259" key="2">
    <source>
        <dbReference type="Pfam" id="PF14111"/>
    </source>
</evidence>
<dbReference type="InterPro" id="IPR040256">
    <property type="entry name" value="At4g02000-like"/>
</dbReference>
<keyword evidence="4" id="KW-1185">Reference proteome</keyword>
<feature type="compositionally biased region" description="Low complexity" evidence="1">
    <location>
        <begin position="43"/>
        <end position="53"/>
    </location>
</feature>
<dbReference type="PANTHER" id="PTHR31286:SF165">
    <property type="entry name" value="DUF4283 DOMAIN-CONTAINING PROTEIN"/>
    <property type="match status" value="1"/>
</dbReference>
<dbReference type="PANTHER" id="PTHR31286">
    <property type="entry name" value="GLYCINE-RICH CELL WALL STRUCTURAL PROTEIN 1.8-LIKE"/>
    <property type="match status" value="1"/>
</dbReference>
<keyword evidence="3" id="KW-0808">Transferase</keyword>
<keyword evidence="3" id="KW-0548">Nucleotidyltransferase</keyword>
<feature type="region of interest" description="Disordered" evidence="1">
    <location>
        <begin position="310"/>
        <end position="332"/>
    </location>
</feature>
<name>A0ABQ5GIP5_9ASTR</name>
<organism evidence="3 4">
    <name type="scientific">Tanacetum coccineum</name>
    <dbReference type="NCBI Taxonomy" id="301880"/>
    <lineage>
        <taxon>Eukaryota</taxon>
        <taxon>Viridiplantae</taxon>
        <taxon>Streptophyta</taxon>
        <taxon>Embryophyta</taxon>
        <taxon>Tracheophyta</taxon>
        <taxon>Spermatophyta</taxon>
        <taxon>Magnoliopsida</taxon>
        <taxon>eudicotyledons</taxon>
        <taxon>Gunneridae</taxon>
        <taxon>Pentapetalae</taxon>
        <taxon>asterids</taxon>
        <taxon>campanulids</taxon>
        <taxon>Asterales</taxon>
        <taxon>Asteraceae</taxon>
        <taxon>Asteroideae</taxon>
        <taxon>Anthemideae</taxon>
        <taxon>Anthemidinae</taxon>
        <taxon>Tanacetum</taxon>
    </lineage>
</organism>
<evidence type="ECO:0000256" key="1">
    <source>
        <dbReference type="SAM" id="MobiDB-lite"/>
    </source>
</evidence>
<feature type="region of interest" description="Disordered" evidence="1">
    <location>
        <begin position="22"/>
        <end position="62"/>
    </location>
</feature>
<feature type="region of interest" description="Disordered" evidence="1">
    <location>
        <begin position="238"/>
        <end position="289"/>
    </location>
</feature>
<dbReference type="EMBL" id="BQNB010018541">
    <property type="protein sequence ID" value="GJT75560.1"/>
    <property type="molecule type" value="Genomic_DNA"/>
</dbReference>
<feature type="compositionally biased region" description="Polar residues" evidence="1">
    <location>
        <begin position="321"/>
        <end position="332"/>
    </location>
</feature>
<reference evidence="3" key="2">
    <citation type="submission" date="2022-01" db="EMBL/GenBank/DDBJ databases">
        <authorList>
            <person name="Yamashiro T."/>
            <person name="Shiraishi A."/>
            <person name="Satake H."/>
            <person name="Nakayama K."/>
        </authorList>
    </citation>
    <scope>NUCLEOTIDE SEQUENCE</scope>
</reference>
<dbReference type="InterPro" id="IPR025558">
    <property type="entry name" value="DUF4283"/>
</dbReference>
<evidence type="ECO:0000313" key="3">
    <source>
        <dbReference type="EMBL" id="GJT75560.1"/>
    </source>
</evidence>
<comment type="caution">
    <text evidence="3">The sequence shown here is derived from an EMBL/GenBank/DDBJ whole genome shotgun (WGS) entry which is preliminary data.</text>
</comment>